<sequence length="104" mass="10878">MATVQRGDTRGALPLPHPTTGSRIRVRARWPAVELGSPVESHGNSGARPSSRSQLGAASELAAPTRSDLRLVGDGQAATRGLVRAHGSDTGGLLQSPRRVLHED</sequence>
<gene>
    <name evidence="2" type="primary">ga09339</name>
    <name evidence="2" type="ORF">PR202_ga09339</name>
</gene>
<evidence type="ECO:0000313" key="2">
    <source>
        <dbReference type="EMBL" id="GJM92835.1"/>
    </source>
</evidence>
<feature type="region of interest" description="Disordered" evidence="1">
    <location>
        <begin position="1"/>
        <end position="68"/>
    </location>
</feature>
<keyword evidence="3" id="KW-1185">Reference proteome</keyword>
<evidence type="ECO:0000313" key="3">
    <source>
        <dbReference type="Proteomes" id="UP001054889"/>
    </source>
</evidence>
<feature type="compositionally biased region" description="Polar residues" evidence="1">
    <location>
        <begin position="42"/>
        <end position="56"/>
    </location>
</feature>
<evidence type="ECO:0000256" key="1">
    <source>
        <dbReference type="SAM" id="MobiDB-lite"/>
    </source>
</evidence>
<feature type="region of interest" description="Disordered" evidence="1">
    <location>
        <begin position="82"/>
        <end position="104"/>
    </location>
</feature>
<accession>A0AAV5C2Q1</accession>
<reference evidence="2" key="1">
    <citation type="journal article" date="2018" name="DNA Res.">
        <title>Multiple hybrid de novo genome assembly of finger millet, an orphan allotetraploid crop.</title>
        <authorList>
            <person name="Hatakeyama M."/>
            <person name="Aluri S."/>
            <person name="Balachadran M.T."/>
            <person name="Sivarajan S.R."/>
            <person name="Patrignani A."/>
            <person name="Gruter S."/>
            <person name="Poveda L."/>
            <person name="Shimizu-Inatsugi R."/>
            <person name="Baeten J."/>
            <person name="Francoijs K.J."/>
            <person name="Nataraja K.N."/>
            <person name="Reddy Y.A.N."/>
            <person name="Phadnis S."/>
            <person name="Ravikumar R.L."/>
            <person name="Schlapbach R."/>
            <person name="Sreeman S.M."/>
            <person name="Shimizu K.K."/>
        </authorList>
    </citation>
    <scope>NUCLEOTIDE SEQUENCE</scope>
</reference>
<organism evidence="2 3">
    <name type="scientific">Eleusine coracana subsp. coracana</name>
    <dbReference type="NCBI Taxonomy" id="191504"/>
    <lineage>
        <taxon>Eukaryota</taxon>
        <taxon>Viridiplantae</taxon>
        <taxon>Streptophyta</taxon>
        <taxon>Embryophyta</taxon>
        <taxon>Tracheophyta</taxon>
        <taxon>Spermatophyta</taxon>
        <taxon>Magnoliopsida</taxon>
        <taxon>Liliopsida</taxon>
        <taxon>Poales</taxon>
        <taxon>Poaceae</taxon>
        <taxon>PACMAD clade</taxon>
        <taxon>Chloridoideae</taxon>
        <taxon>Cynodonteae</taxon>
        <taxon>Eleusininae</taxon>
        <taxon>Eleusine</taxon>
    </lineage>
</organism>
<dbReference type="EMBL" id="BQKI01000004">
    <property type="protein sequence ID" value="GJM92835.1"/>
    <property type="molecule type" value="Genomic_DNA"/>
</dbReference>
<protein>
    <submittedName>
        <fullName evidence="2">Uncharacterized protein</fullName>
    </submittedName>
</protein>
<reference evidence="2" key="2">
    <citation type="submission" date="2021-12" db="EMBL/GenBank/DDBJ databases">
        <title>Resequencing data analysis of finger millet.</title>
        <authorList>
            <person name="Hatakeyama M."/>
            <person name="Aluri S."/>
            <person name="Balachadran M.T."/>
            <person name="Sivarajan S.R."/>
            <person name="Poveda L."/>
            <person name="Shimizu-Inatsugi R."/>
            <person name="Schlapbach R."/>
            <person name="Sreeman S.M."/>
            <person name="Shimizu K.K."/>
        </authorList>
    </citation>
    <scope>NUCLEOTIDE SEQUENCE</scope>
</reference>
<dbReference type="AlphaFoldDB" id="A0AAV5C2Q1"/>
<name>A0AAV5C2Q1_ELECO</name>
<proteinExistence type="predicted"/>
<comment type="caution">
    <text evidence="2">The sequence shown here is derived from an EMBL/GenBank/DDBJ whole genome shotgun (WGS) entry which is preliminary data.</text>
</comment>
<dbReference type="Proteomes" id="UP001054889">
    <property type="component" value="Unassembled WGS sequence"/>
</dbReference>